<dbReference type="PRINTS" id="PR01010">
    <property type="entry name" value="FLGPRINGFLGI"/>
</dbReference>
<reference evidence="9" key="1">
    <citation type="submission" date="2021-04" db="EMBL/GenBank/DDBJ databases">
        <title>Ouciella asimina sp. nov., isolated from the surface seawater in the hydrothermal field of Okinawa Trough.</title>
        <authorList>
            <person name="Shuang W."/>
        </authorList>
    </citation>
    <scope>NUCLEOTIDE SEQUENCE</scope>
    <source>
        <strain evidence="9">LXI357</strain>
    </source>
</reference>
<dbReference type="InterPro" id="IPR001782">
    <property type="entry name" value="Flag_FlgI"/>
</dbReference>
<organism evidence="9 10">
    <name type="scientific">Stakelama marina</name>
    <dbReference type="NCBI Taxonomy" id="2826939"/>
    <lineage>
        <taxon>Bacteria</taxon>
        <taxon>Pseudomonadati</taxon>
        <taxon>Pseudomonadota</taxon>
        <taxon>Alphaproteobacteria</taxon>
        <taxon>Sphingomonadales</taxon>
        <taxon>Sphingomonadaceae</taxon>
        <taxon>Stakelama</taxon>
    </lineage>
</organism>
<keyword evidence="5" id="KW-0574">Periplasm</keyword>
<dbReference type="HAMAP" id="MF_00416">
    <property type="entry name" value="FlgI"/>
    <property type="match status" value="1"/>
</dbReference>
<dbReference type="Proteomes" id="UP000676996">
    <property type="component" value="Unassembled WGS sequence"/>
</dbReference>
<dbReference type="PANTHER" id="PTHR30381:SF0">
    <property type="entry name" value="FLAGELLAR P-RING PROTEIN"/>
    <property type="match status" value="1"/>
</dbReference>
<dbReference type="EMBL" id="JAGRQC010000003">
    <property type="protein sequence ID" value="MBR0553110.1"/>
    <property type="molecule type" value="Genomic_DNA"/>
</dbReference>
<comment type="caution">
    <text evidence="9">The sequence shown here is derived from an EMBL/GenBank/DDBJ whole genome shotgun (WGS) entry which is preliminary data.</text>
</comment>
<dbReference type="RefSeq" id="WP_284054357.1">
    <property type="nucleotide sequence ID" value="NZ_JAGRQC010000003.1"/>
</dbReference>
<accession>A0A8T4IEX3</accession>
<keyword evidence="9" id="KW-0282">Flagellum</keyword>
<comment type="similarity">
    <text evidence="8">Belongs to the FlgI family.</text>
</comment>
<dbReference type="NCBIfam" id="NF003676">
    <property type="entry name" value="PRK05303.1"/>
    <property type="match status" value="1"/>
</dbReference>
<sequence length="364" mass="37220" precursor="true">MIRFLIAVLAALTIAQPAMAERVKDLGSFQGIRSNQLVGYGIVVGLPGTGDDNLEYTVQSMKGVTSRFGLQLPAGVNPGLKNAAAVMITADLPAFAKPGQKIDVTVAALGKAKSLRGGSLILTPLQGADGQIYAMAQGNLAVGGMGANGADGSSIVVNVPSTGRIPEGATVERAVDTGFATTPTLTFNLSESDFTTAQRVATAINGRFGQGIASAIDGVSVRVAAPQGAGLRSTLMSEIENIEVEPAEAAARVIVNARTGTVVINSAVRVAPAAVTHGKLTVRIDEQPRVSQPAPFSKGKTTVVQDSAVSTEEERHPMFLLAPGPKLADIVKAVNAIGASPSDLVAILEALKEAGALKADLIVL</sequence>
<dbReference type="Pfam" id="PF02119">
    <property type="entry name" value="FlgI"/>
    <property type="match status" value="1"/>
</dbReference>
<comment type="subcellular location">
    <subcellularLocation>
        <location evidence="2 8">Bacterial flagellum basal body</location>
    </subcellularLocation>
</comment>
<dbReference type="GO" id="GO:0030288">
    <property type="term" value="C:outer membrane-bounded periplasmic space"/>
    <property type="evidence" value="ECO:0007669"/>
    <property type="project" value="InterPro"/>
</dbReference>
<gene>
    <name evidence="8" type="primary">flgI</name>
    <name evidence="9" type="ORF">J7S20_11385</name>
</gene>
<evidence type="ECO:0000256" key="6">
    <source>
        <dbReference type="ARBA" id="ARBA00023143"/>
    </source>
</evidence>
<comment type="function">
    <text evidence="1 8">Assembles around the rod to form the L-ring and probably protects the motor/basal body from shearing forces during rotation.</text>
</comment>
<dbReference type="AlphaFoldDB" id="A0A8T4IEX3"/>
<name>A0A8T4IEX3_9SPHN</name>
<evidence type="ECO:0000256" key="8">
    <source>
        <dbReference type="HAMAP-Rule" id="MF_00416"/>
    </source>
</evidence>
<keyword evidence="6 8" id="KW-0975">Bacterial flagellum</keyword>
<evidence type="ECO:0000313" key="10">
    <source>
        <dbReference type="Proteomes" id="UP000676996"/>
    </source>
</evidence>
<evidence type="ECO:0000256" key="4">
    <source>
        <dbReference type="ARBA" id="ARBA00022729"/>
    </source>
</evidence>
<keyword evidence="9" id="KW-0966">Cell projection</keyword>
<dbReference type="GO" id="GO:0071973">
    <property type="term" value="P:bacterial-type flagellum-dependent cell motility"/>
    <property type="evidence" value="ECO:0007669"/>
    <property type="project" value="InterPro"/>
</dbReference>
<evidence type="ECO:0000256" key="5">
    <source>
        <dbReference type="ARBA" id="ARBA00022764"/>
    </source>
</evidence>
<keyword evidence="9" id="KW-0969">Cilium</keyword>
<comment type="subunit">
    <text evidence="8">The basal body constitutes a major portion of the flagellar organelle and consists of four rings (L,P,S, and M) mounted on a central rod.</text>
</comment>
<dbReference type="GO" id="GO:0009428">
    <property type="term" value="C:bacterial-type flagellum basal body, distal rod, P ring"/>
    <property type="evidence" value="ECO:0007669"/>
    <property type="project" value="InterPro"/>
</dbReference>
<evidence type="ECO:0000256" key="3">
    <source>
        <dbReference type="ARBA" id="ARBA00019515"/>
    </source>
</evidence>
<feature type="chain" id="PRO_5035979767" description="Flagellar P-ring protein" evidence="8">
    <location>
        <begin position="21"/>
        <end position="364"/>
    </location>
</feature>
<dbReference type="GO" id="GO:0005198">
    <property type="term" value="F:structural molecule activity"/>
    <property type="evidence" value="ECO:0007669"/>
    <property type="project" value="InterPro"/>
</dbReference>
<evidence type="ECO:0000256" key="1">
    <source>
        <dbReference type="ARBA" id="ARBA00002591"/>
    </source>
</evidence>
<dbReference type="PANTHER" id="PTHR30381">
    <property type="entry name" value="FLAGELLAR P-RING PERIPLASMIC PROTEIN FLGI"/>
    <property type="match status" value="1"/>
</dbReference>
<evidence type="ECO:0000256" key="7">
    <source>
        <dbReference type="ARBA" id="ARBA00032344"/>
    </source>
</evidence>
<protein>
    <recommendedName>
        <fullName evidence="3 8">Flagellar P-ring protein</fullName>
    </recommendedName>
    <alternativeName>
        <fullName evidence="7 8">Basal body P-ring protein</fullName>
    </alternativeName>
</protein>
<feature type="signal peptide" evidence="8">
    <location>
        <begin position="1"/>
        <end position="20"/>
    </location>
</feature>
<evidence type="ECO:0000313" key="9">
    <source>
        <dbReference type="EMBL" id="MBR0553110.1"/>
    </source>
</evidence>
<evidence type="ECO:0000256" key="2">
    <source>
        <dbReference type="ARBA" id="ARBA00004117"/>
    </source>
</evidence>
<proteinExistence type="inferred from homology"/>
<keyword evidence="10" id="KW-1185">Reference proteome</keyword>
<keyword evidence="4 8" id="KW-0732">Signal</keyword>